<dbReference type="PANTHER" id="PTHR42914">
    <property type="entry name" value="7-CYANO-7-DEAZAGUANINE SYNTHASE"/>
    <property type="match status" value="1"/>
</dbReference>
<protein>
    <recommendedName>
        <fullName evidence="11 13">7-cyano-7-deazaguanine synthase</fullName>
        <ecNumber evidence="11 13">6.3.4.20</ecNumber>
    </recommendedName>
    <alternativeName>
        <fullName evidence="13">7-cyano-7-carbaguanine synthase</fullName>
    </alternativeName>
    <alternativeName>
        <fullName evidence="13">PreQ(0) synthase</fullName>
    </alternativeName>
    <alternativeName>
        <fullName evidence="13">Queuosine biosynthesis protein QueC</fullName>
    </alternativeName>
</protein>
<evidence type="ECO:0000313" key="15">
    <source>
        <dbReference type="EMBL" id="QDU23047.1"/>
    </source>
</evidence>
<dbReference type="Gene3D" id="3.40.50.620">
    <property type="entry name" value="HUPs"/>
    <property type="match status" value="2"/>
</dbReference>
<name>A0A517XZV4_9BACT</name>
<dbReference type="InterPro" id="IPR018317">
    <property type="entry name" value="QueC"/>
</dbReference>
<dbReference type="UniPathway" id="UPA00391"/>
<evidence type="ECO:0000256" key="2">
    <source>
        <dbReference type="ARBA" id="ARBA00022598"/>
    </source>
</evidence>
<dbReference type="PROSITE" id="PS50819">
    <property type="entry name" value="INTEIN_ENDONUCLEASE"/>
    <property type="match status" value="1"/>
</dbReference>
<feature type="binding site" evidence="13">
    <location>
        <position position="648"/>
    </location>
    <ligand>
        <name>Zn(2+)</name>
        <dbReference type="ChEBI" id="CHEBI:29105"/>
    </ligand>
</feature>
<feature type="binding site" evidence="13">
    <location>
        <position position="658"/>
    </location>
    <ligand>
        <name>Zn(2+)</name>
        <dbReference type="ChEBI" id="CHEBI:29105"/>
    </ligand>
</feature>
<dbReference type="EMBL" id="CP036273">
    <property type="protein sequence ID" value="QDU23047.1"/>
    <property type="molecule type" value="Genomic_DNA"/>
</dbReference>
<feature type="binding site" evidence="13">
    <location>
        <position position="661"/>
    </location>
    <ligand>
        <name>Zn(2+)</name>
        <dbReference type="ChEBI" id="CHEBI:29105"/>
    </ligand>
</feature>
<keyword evidence="9" id="KW-0651">Protein splicing</keyword>
<evidence type="ECO:0000256" key="9">
    <source>
        <dbReference type="ARBA" id="ARBA00023000"/>
    </source>
</evidence>
<dbReference type="EC" id="6.3.4.20" evidence="11 13"/>
<comment type="function">
    <text evidence="13">Catalyzes the ATP-dependent conversion of 7-carboxy-7-deazaguanine (CDG) to 7-cyano-7-deazaguanine (preQ(0)).</text>
</comment>
<dbReference type="InterPro" id="IPR006141">
    <property type="entry name" value="Intein_N"/>
</dbReference>
<keyword evidence="2 13" id="KW-0436">Ligase</keyword>
<keyword evidence="7 13" id="KW-0862">Zinc</keyword>
<keyword evidence="3 13" id="KW-0479">Metal-binding</keyword>
<dbReference type="CDD" id="cd00081">
    <property type="entry name" value="Hint"/>
    <property type="match status" value="1"/>
</dbReference>
<dbReference type="InterPro" id="IPR027434">
    <property type="entry name" value="Homing_endonucl"/>
</dbReference>
<dbReference type="SMART" id="SM00306">
    <property type="entry name" value="HintN"/>
    <property type="match status" value="1"/>
</dbReference>
<dbReference type="GO" id="GO:0016879">
    <property type="term" value="F:ligase activity, forming carbon-nitrogen bonds"/>
    <property type="evidence" value="ECO:0007669"/>
    <property type="project" value="UniProtKB-UniRule"/>
</dbReference>
<keyword evidence="6" id="KW-0068">Autocatalytic cleavage</keyword>
<dbReference type="GO" id="GO:0008270">
    <property type="term" value="F:zinc ion binding"/>
    <property type="evidence" value="ECO:0007669"/>
    <property type="project" value="UniProtKB-UniRule"/>
</dbReference>
<evidence type="ECO:0000256" key="12">
    <source>
        <dbReference type="ARBA" id="ARBA00047890"/>
    </source>
</evidence>
<dbReference type="InterPro" id="IPR036844">
    <property type="entry name" value="Hint_dom_sf"/>
</dbReference>
<feature type="binding site" evidence="13">
    <location>
        <position position="664"/>
    </location>
    <ligand>
        <name>Zn(2+)</name>
        <dbReference type="ChEBI" id="CHEBI:29105"/>
    </ligand>
</feature>
<evidence type="ECO:0000259" key="14">
    <source>
        <dbReference type="PROSITE" id="PS50819"/>
    </source>
</evidence>
<accession>A0A517XZV4</accession>
<dbReference type="InterPro" id="IPR004042">
    <property type="entry name" value="Intein_endonuc_central"/>
</dbReference>
<evidence type="ECO:0000256" key="7">
    <source>
        <dbReference type="ARBA" id="ARBA00022833"/>
    </source>
</evidence>
<dbReference type="GO" id="GO:0005524">
    <property type="term" value="F:ATP binding"/>
    <property type="evidence" value="ECO:0007669"/>
    <property type="project" value="UniProtKB-UniRule"/>
</dbReference>
<evidence type="ECO:0000256" key="6">
    <source>
        <dbReference type="ARBA" id="ARBA00022813"/>
    </source>
</evidence>
<evidence type="ECO:0000256" key="13">
    <source>
        <dbReference type="HAMAP-Rule" id="MF_01633"/>
    </source>
</evidence>
<dbReference type="AlphaFoldDB" id="A0A517XZV4"/>
<dbReference type="InterPro" id="IPR003587">
    <property type="entry name" value="Hint_dom_N"/>
</dbReference>
<evidence type="ECO:0000256" key="11">
    <source>
        <dbReference type="ARBA" id="ARBA00039149"/>
    </source>
</evidence>
<dbReference type="InterPro" id="IPR006142">
    <property type="entry name" value="INTEIN"/>
</dbReference>
<dbReference type="InterPro" id="IPR004860">
    <property type="entry name" value="LAGLIDADG_dom"/>
</dbReference>
<comment type="pathway">
    <text evidence="1 13">Purine metabolism; 7-cyano-7-deazaguanine biosynthesis.</text>
</comment>
<evidence type="ECO:0000256" key="4">
    <source>
        <dbReference type="ARBA" id="ARBA00022741"/>
    </source>
</evidence>
<organism evidence="15 16">
    <name type="scientific">Urbifossiella limnaea</name>
    <dbReference type="NCBI Taxonomy" id="2528023"/>
    <lineage>
        <taxon>Bacteria</taxon>
        <taxon>Pseudomonadati</taxon>
        <taxon>Planctomycetota</taxon>
        <taxon>Planctomycetia</taxon>
        <taxon>Gemmatales</taxon>
        <taxon>Gemmataceae</taxon>
        <taxon>Urbifossiella</taxon>
    </lineage>
</organism>
<evidence type="ECO:0000256" key="10">
    <source>
        <dbReference type="ARBA" id="ARBA00037993"/>
    </source>
</evidence>
<dbReference type="InterPro" id="IPR003586">
    <property type="entry name" value="Hint_dom_C"/>
</dbReference>
<dbReference type="InterPro" id="IPR030934">
    <property type="entry name" value="Intein_C"/>
</dbReference>
<evidence type="ECO:0000256" key="1">
    <source>
        <dbReference type="ARBA" id="ARBA00005061"/>
    </source>
</evidence>
<dbReference type="Pfam" id="PF06508">
    <property type="entry name" value="QueC"/>
    <property type="match status" value="2"/>
</dbReference>
<sequence>MARPRAVVLLSGGLDSTTTAAAAKADGFDVYALSVDYGQRHQVELERAAAVAAALGVAEHRTVKLDLRAIGGSALTADVAVPKDRSADDMGHGVPVTYVPARNTILLGLALGYAETVGAFDIFIGANVLDYSVHGDTRVWLRTREWARLMPIREAHALPPREYETIAVDPASLRLGWFPVTARARHWTATRRAFEVRLDRGQTVTVSEDHSLFTLDPDTAAVVPVRGDSITPGMPLVVPYDLSIAADAWAADLAELNISELPAACATRFARPSIVRDGDFVTNRLRKTQLPVRFPVDDEFLYVVGLWLAEGGKEPASRRPVLSFSVGGIPGAAERLTAYFARYGVNVRPSPANRFDFQVASSVFATLFWHLGLFGTAKAGRKRFPTFFWRLSQRQRRLVVAGLWDGDGSRVFKGRTVLAQKSHALIDDLYHVLLLDGIFPNVKRGPNAQKLLYLGRSRDFARFVELYPLAHPDKRADYAAAAARTARDKATGLWKCSGLWRAVAAAALPAGGKTAVYNRGGKYDPGVRAQRAAFADVPALAALVRSPLAFCQVAAVRELPPVEHMYDLSVAGAETFVADGVLAHNSGYPDCRPEFLAAFEGMANLATKAGTEGAGRFRVHAPLLKLTKAEIIREGVRLGVDYAGTLSCYDPDAAGRACGRCDSCQLRRKGFAEAGVPDPTAYQP</sequence>
<dbReference type="KEGG" id="uli:ETAA1_50370"/>
<dbReference type="PROSITE" id="PS50818">
    <property type="entry name" value="INTEIN_C_TER"/>
    <property type="match status" value="1"/>
</dbReference>
<comment type="cofactor">
    <cofactor evidence="13">
        <name>Zn(2+)</name>
        <dbReference type="ChEBI" id="CHEBI:29105"/>
    </cofactor>
    <text evidence="13">Binds 1 zinc ion per subunit.</text>
</comment>
<dbReference type="SUPFAM" id="SSF55608">
    <property type="entry name" value="Homing endonucleases"/>
    <property type="match status" value="1"/>
</dbReference>
<evidence type="ECO:0000313" key="16">
    <source>
        <dbReference type="Proteomes" id="UP000319576"/>
    </source>
</evidence>
<dbReference type="HAMAP" id="MF_01633">
    <property type="entry name" value="QueC"/>
    <property type="match status" value="1"/>
</dbReference>
<keyword evidence="8 13" id="KW-0067">ATP-binding</keyword>
<dbReference type="GO" id="GO:0016539">
    <property type="term" value="P:intein-mediated protein splicing"/>
    <property type="evidence" value="ECO:0007669"/>
    <property type="project" value="InterPro"/>
</dbReference>
<feature type="domain" description="DOD-type homing endonuclease" evidence="14">
    <location>
        <begin position="303"/>
        <end position="438"/>
    </location>
</feature>
<keyword evidence="16" id="KW-1185">Reference proteome</keyword>
<keyword evidence="4 13" id="KW-0547">Nucleotide-binding</keyword>
<keyword evidence="5 13" id="KW-0671">Queuosine biosynthesis</keyword>
<evidence type="ECO:0000256" key="8">
    <source>
        <dbReference type="ARBA" id="ARBA00022840"/>
    </source>
</evidence>
<dbReference type="GO" id="GO:0004519">
    <property type="term" value="F:endonuclease activity"/>
    <property type="evidence" value="ECO:0007669"/>
    <property type="project" value="InterPro"/>
</dbReference>
<dbReference type="SUPFAM" id="SSF51294">
    <property type="entry name" value="Hedgehog/intein (Hint) domain"/>
    <property type="match status" value="1"/>
</dbReference>
<comment type="similarity">
    <text evidence="10 13">Belongs to the QueC family.</text>
</comment>
<dbReference type="PRINTS" id="PR00379">
    <property type="entry name" value="INTEIN"/>
</dbReference>
<dbReference type="PANTHER" id="PTHR42914:SF1">
    <property type="entry name" value="7-CYANO-7-DEAZAGUANINE SYNTHASE"/>
    <property type="match status" value="1"/>
</dbReference>
<dbReference type="GO" id="GO:0008616">
    <property type="term" value="P:tRNA queuosine(34) biosynthetic process"/>
    <property type="evidence" value="ECO:0007669"/>
    <property type="project" value="UniProtKB-UniRule"/>
</dbReference>
<evidence type="ECO:0000256" key="3">
    <source>
        <dbReference type="ARBA" id="ARBA00022723"/>
    </source>
</evidence>
<feature type="binding site" evidence="13">
    <location>
        <begin position="10"/>
        <end position="20"/>
    </location>
    <ligand>
        <name>ATP</name>
        <dbReference type="ChEBI" id="CHEBI:30616"/>
    </ligand>
</feature>
<dbReference type="InterPro" id="IPR014729">
    <property type="entry name" value="Rossmann-like_a/b/a_fold"/>
</dbReference>
<dbReference type="Proteomes" id="UP000319576">
    <property type="component" value="Chromosome"/>
</dbReference>
<evidence type="ECO:0000256" key="5">
    <source>
        <dbReference type="ARBA" id="ARBA00022785"/>
    </source>
</evidence>
<dbReference type="Gene3D" id="3.10.28.10">
    <property type="entry name" value="Homing endonucleases"/>
    <property type="match status" value="1"/>
</dbReference>
<reference evidence="15 16" key="1">
    <citation type="submission" date="2019-02" db="EMBL/GenBank/DDBJ databases">
        <title>Deep-cultivation of Planctomycetes and their phenomic and genomic characterization uncovers novel biology.</title>
        <authorList>
            <person name="Wiegand S."/>
            <person name="Jogler M."/>
            <person name="Boedeker C."/>
            <person name="Pinto D."/>
            <person name="Vollmers J."/>
            <person name="Rivas-Marin E."/>
            <person name="Kohn T."/>
            <person name="Peeters S.H."/>
            <person name="Heuer A."/>
            <person name="Rast P."/>
            <person name="Oberbeckmann S."/>
            <person name="Bunk B."/>
            <person name="Jeske O."/>
            <person name="Meyerdierks A."/>
            <person name="Storesund J.E."/>
            <person name="Kallscheuer N."/>
            <person name="Luecker S."/>
            <person name="Lage O.M."/>
            <person name="Pohl T."/>
            <person name="Merkel B.J."/>
            <person name="Hornburger P."/>
            <person name="Mueller R.-W."/>
            <person name="Bruemmer F."/>
            <person name="Labrenz M."/>
            <person name="Spormann A.M."/>
            <person name="Op den Camp H."/>
            <person name="Overmann J."/>
            <person name="Amann R."/>
            <person name="Jetten M.S.M."/>
            <person name="Mascher T."/>
            <person name="Medema M.H."/>
            <person name="Devos D.P."/>
            <person name="Kaster A.-K."/>
            <person name="Ovreas L."/>
            <person name="Rohde M."/>
            <person name="Galperin M.Y."/>
            <person name="Jogler C."/>
        </authorList>
    </citation>
    <scope>NUCLEOTIDE SEQUENCE [LARGE SCALE GENOMIC DNA]</scope>
    <source>
        <strain evidence="15 16">ETA_A1</strain>
    </source>
</reference>
<dbReference type="SUPFAM" id="SSF52402">
    <property type="entry name" value="Adenine nucleotide alpha hydrolases-like"/>
    <property type="match status" value="2"/>
</dbReference>
<proteinExistence type="inferred from homology"/>
<dbReference type="NCBIfam" id="TIGR01443">
    <property type="entry name" value="intein_Cterm"/>
    <property type="match status" value="1"/>
</dbReference>
<gene>
    <name evidence="15" type="primary">queC_3</name>
    <name evidence="13" type="synonym">queC</name>
    <name evidence="15" type="ORF">ETAA1_50370</name>
</gene>
<dbReference type="Pfam" id="PF14528">
    <property type="entry name" value="LAGLIDADG_3"/>
    <property type="match status" value="1"/>
</dbReference>
<comment type="catalytic activity">
    <reaction evidence="12 13">
        <text>7-carboxy-7-carbaguanine + NH4(+) + 2 ATP = 7-cyano-7-carbaguanine + 2 AMP + 2 diphosphate + 2 H(+)</text>
        <dbReference type="Rhea" id="RHEA:27982"/>
        <dbReference type="ChEBI" id="CHEBI:15378"/>
        <dbReference type="ChEBI" id="CHEBI:28938"/>
        <dbReference type="ChEBI" id="CHEBI:30616"/>
        <dbReference type="ChEBI" id="CHEBI:33019"/>
        <dbReference type="ChEBI" id="CHEBI:45075"/>
        <dbReference type="ChEBI" id="CHEBI:61036"/>
        <dbReference type="ChEBI" id="CHEBI:456215"/>
        <dbReference type="EC" id="6.3.4.20"/>
    </reaction>
</comment>
<dbReference type="PROSITE" id="PS50817">
    <property type="entry name" value="INTEIN_N_TER"/>
    <property type="match status" value="1"/>
</dbReference>
<dbReference type="SMART" id="SM00305">
    <property type="entry name" value="HintC"/>
    <property type="match status" value="1"/>
</dbReference>